<organism evidence="2 3">
    <name type="scientific">Actinidia rufa</name>
    <dbReference type="NCBI Taxonomy" id="165716"/>
    <lineage>
        <taxon>Eukaryota</taxon>
        <taxon>Viridiplantae</taxon>
        <taxon>Streptophyta</taxon>
        <taxon>Embryophyta</taxon>
        <taxon>Tracheophyta</taxon>
        <taxon>Spermatophyta</taxon>
        <taxon>Magnoliopsida</taxon>
        <taxon>eudicotyledons</taxon>
        <taxon>Gunneridae</taxon>
        <taxon>Pentapetalae</taxon>
        <taxon>asterids</taxon>
        <taxon>Ericales</taxon>
        <taxon>Actinidiaceae</taxon>
        <taxon>Actinidia</taxon>
    </lineage>
</organism>
<accession>A0A7J0F8E6</accession>
<protein>
    <submittedName>
        <fullName evidence="2">Uncharacterized protein</fullName>
    </submittedName>
</protein>
<sequence>MTSNKERIENLEAGLGGLLEGMDRMELGVADKFHHLEETINRLSEALFNNKEGSSRHNHPNNRDSHSRNNREDNHDETDGGRLVFSSKMAKLEFPRYSGNDPIE</sequence>
<dbReference type="EMBL" id="BJWL01000010">
    <property type="protein sequence ID" value="GFY94873.1"/>
    <property type="molecule type" value="Genomic_DNA"/>
</dbReference>
<evidence type="ECO:0000256" key="1">
    <source>
        <dbReference type="SAM" id="MobiDB-lite"/>
    </source>
</evidence>
<evidence type="ECO:0000313" key="2">
    <source>
        <dbReference type="EMBL" id="GFY94873.1"/>
    </source>
</evidence>
<proteinExistence type="predicted"/>
<gene>
    <name evidence="2" type="ORF">Acr_10g0002580</name>
</gene>
<feature type="compositionally biased region" description="Basic and acidic residues" evidence="1">
    <location>
        <begin position="61"/>
        <end position="80"/>
    </location>
</feature>
<evidence type="ECO:0000313" key="3">
    <source>
        <dbReference type="Proteomes" id="UP000585474"/>
    </source>
</evidence>
<keyword evidence="3" id="KW-1185">Reference proteome</keyword>
<comment type="caution">
    <text evidence="2">The sequence shown here is derived from an EMBL/GenBank/DDBJ whole genome shotgun (WGS) entry which is preliminary data.</text>
</comment>
<feature type="region of interest" description="Disordered" evidence="1">
    <location>
        <begin position="47"/>
        <end position="87"/>
    </location>
</feature>
<dbReference type="OrthoDB" id="2013610at2759"/>
<dbReference type="AlphaFoldDB" id="A0A7J0F8E6"/>
<reference evidence="2 3" key="1">
    <citation type="submission" date="2019-07" db="EMBL/GenBank/DDBJ databases">
        <title>De Novo Assembly of kiwifruit Actinidia rufa.</title>
        <authorList>
            <person name="Sugita-Konishi S."/>
            <person name="Sato K."/>
            <person name="Mori E."/>
            <person name="Abe Y."/>
            <person name="Kisaki G."/>
            <person name="Hamano K."/>
            <person name="Suezawa K."/>
            <person name="Otani M."/>
            <person name="Fukuda T."/>
            <person name="Manabe T."/>
            <person name="Gomi K."/>
            <person name="Tabuchi M."/>
            <person name="Akimitsu K."/>
            <person name="Kataoka I."/>
        </authorList>
    </citation>
    <scope>NUCLEOTIDE SEQUENCE [LARGE SCALE GENOMIC DNA]</scope>
    <source>
        <strain evidence="3">cv. Fuchu</strain>
    </source>
</reference>
<name>A0A7J0F8E6_9ERIC</name>
<dbReference type="Proteomes" id="UP000585474">
    <property type="component" value="Unassembled WGS sequence"/>
</dbReference>